<dbReference type="SUPFAM" id="SSF57667">
    <property type="entry name" value="beta-beta-alpha zinc fingers"/>
    <property type="match status" value="1"/>
</dbReference>
<dbReference type="GO" id="GO:0005634">
    <property type="term" value="C:nucleus"/>
    <property type="evidence" value="ECO:0007669"/>
    <property type="project" value="UniProtKB-SubCell"/>
</dbReference>
<dbReference type="Gene3D" id="3.30.160.60">
    <property type="entry name" value="Classic Zinc Finger"/>
    <property type="match status" value="1"/>
</dbReference>
<dbReference type="PANTHER" id="PTHR23233">
    <property type="entry name" value="SAL-LIKE PROTEIN"/>
    <property type="match status" value="1"/>
</dbReference>
<dbReference type="SMART" id="SM00355">
    <property type="entry name" value="ZnF_C2H2"/>
    <property type="match status" value="2"/>
</dbReference>
<feature type="compositionally biased region" description="Polar residues" evidence="11">
    <location>
        <begin position="244"/>
        <end position="255"/>
    </location>
</feature>
<keyword evidence="6" id="KW-0805">Transcription regulation</keyword>
<dbReference type="Pfam" id="PF00096">
    <property type="entry name" value="zf-C2H2"/>
    <property type="match status" value="1"/>
</dbReference>
<evidence type="ECO:0000256" key="8">
    <source>
        <dbReference type="ARBA" id="ARBA00023242"/>
    </source>
</evidence>
<accession>A0A074RQ01</accession>
<keyword evidence="14" id="KW-1185">Reference proteome</keyword>
<evidence type="ECO:0000256" key="7">
    <source>
        <dbReference type="ARBA" id="ARBA00023163"/>
    </source>
</evidence>
<protein>
    <submittedName>
        <fullName evidence="13">C2H2-type zinc-finger protein</fullName>
    </submittedName>
</protein>
<evidence type="ECO:0000256" key="9">
    <source>
        <dbReference type="ARBA" id="ARBA00038474"/>
    </source>
</evidence>
<comment type="caution">
    <text evidence="13">The sequence shown here is derived from an EMBL/GenBank/DDBJ whole genome shotgun (WGS) entry which is preliminary data.</text>
</comment>
<feature type="region of interest" description="Disordered" evidence="11">
    <location>
        <begin position="338"/>
        <end position="357"/>
    </location>
</feature>
<organism evidence="13 14">
    <name type="scientific">Rhizoctonia solani 123E</name>
    <dbReference type="NCBI Taxonomy" id="1423351"/>
    <lineage>
        <taxon>Eukaryota</taxon>
        <taxon>Fungi</taxon>
        <taxon>Dikarya</taxon>
        <taxon>Basidiomycota</taxon>
        <taxon>Agaricomycotina</taxon>
        <taxon>Agaricomycetes</taxon>
        <taxon>Cantharellales</taxon>
        <taxon>Ceratobasidiaceae</taxon>
        <taxon>Rhizoctonia</taxon>
    </lineage>
</organism>
<keyword evidence="7" id="KW-0804">Transcription</keyword>
<evidence type="ECO:0000256" key="5">
    <source>
        <dbReference type="ARBA" id="ARBA00022833"/>
    </source>
</evidence>
<keyword evidence="8" id="KW-0539">Nucleus</keyword>
<sequence length="418" mass="46341">MSNAHQSSLGSSFTSATTSSCTTPAQEAGTCKPRFRSLTRFEVLDDKPSRRQSNSCTGGANVDKLLDNRILKPFLRLGSRATIQSGCLEFIKLLWTVYHFTYCAVQCVYRVVITIFERPEISRFMPVRRDSGRAKGLNPEDINQIENTYSHRAPSSRGGAEVQGRMSRSRPRRAHNGDPSSYMLPEDPYGSAGDPLWVAPGMSYDPYTSQVYNSALIETMSGNIDSQFTYDPYHDTTNWDLRNRSSIPSLSNDQFQRGHPSSGPHPSTSHGARLGGLHPTTFPNRDPLDHGIIPSIDHYSSDAFMLNPDSSTYHPESYLPDLSAPLAAPIPPARLHLDSSVKSFGSDPVSPGGTRRTRRQNICEICGKEVRRPGVLDDHMNSHTGHRPHECSHCPRVFTTKSNMQRHITNFHGGGLGK</sequence>
<dbReference type="InterPro" id="IPR013087">
    <property type="entry name" value="Znf_C2H2_type"/>
</dbReference>
<reference evidence="13 14" key="1">
    <citation type="submission" date="2013-12" db="EMBL/GenBank/DDBJ databases">
        <authorList>
            <person name="Cubeta M."/>
            <person name="Pakala S."/>
            <person name="Fedorova N."/>
            <person name="Thomas E."/>
            <person name="Dean R."/>
            <person name="Jabaji S."/>
            <person name="Neate S."/>
            <person name="Toda T."/>
            <person name="Tavantzis S."/>
            <person name="Vilgalys R."/>
            <person name="Bharathan N."/>
            <person name="Pakala S."/>
            <person name="Losada L.S."/>
            <person name="Zafar N."/>
            <person name="Nierman W."/>
        </authorList>
    </citation>
    <scope>NUCLEOTIDE SEQUENCE [LARGE SCALE GENOMIC DNA]</scope>
    <source>
        <strain evidence="13 14">123E</strain>
    </source>
</reference>
<dbReference type="STRING" id="1423351.A0A074RQ01"/>
<evidence type="ECO:0000256" key="10">
    <source>
        <dbReference type="PROSITE-ProRule" id="PRU00042"/>
    </source>
</evidence>
<dbReference type="Proteomes" id="UP000027456">
    <property type="component" value="Unassembled WGS sequence"/>
</dbReference>
<gene>
    <name evidence="13" type="ORF">V565_111660</name>
</gene>
<dbReference type="InterPro" id="IPR036236">
    <property type="entry name" value="Znf_C2H2_sf"/>
</dbReference>
<comment type="subcellular location">
    <subcellularLocation>
        <location evidence="1">Nucleus</location>
    </subcellularLocation>
</comment>
<evidence type="ECO:0000256" key="1">
    <source>
        <dbReference type="ARBA" id="ARBA00004123"/>
    </source>
</evidence>
<evidence type="ECO:0000256" key="3">
    <source>
        <dbReference type="ARBA" id="ARBA00022737"/>
    </source>
</evidence>
<dbReference type="FunFam" id="3.30.160.60:FF:000446">
    <property type="entry name" value="Zinc finger protein"/>
    <property type="match status" value="1"/>
</dbReference>
<name>A0A074RQ01_9AGAM</name>
<evidence type="ECO:0000256" key="2">
    <source>
        <dbReference type="ARBA" id="ARBA00022723"/>
    </source>
</evidence>
<feature type="region of interest" description="Disordered" evidence="11">
    <location>
        <begin position="244"/>
        <end position="289"/>
    </location>
</feature>
<evidence type="ECO:0000256" key="6">
    <source>
        <dbReference type="ARBA" id="ARBA00023015"/>
    </source>
</evidence>
<proteinExistence type="inferred from homology"/>
<dbReference type="GO" id="GO:0000978">
    <property type="term" value="F:RNA polymerase II cis-regulatory region sequence-specific DNA binding"/>
    <property type="evidence" value="ECO:0007669"/>
    <property type="project" value="TreeGrafter"/>
</dbReference>
<feature type="domain" description="C2H2-type" evidence="12">
    <location>
        <begin position="361"/>
        <end position="388"/>
    </location>
</feature>
<feature type="compositionally biased region" description="Low complexity" evidence="11">
    <location>
        <begin position="258"/>
        <end position="271"/>
    </location>
</feature>
<keyword evidence="2" id="KW-0479">Metal-binding</keyword>
<feature type="region of interest" description="Disordered" evidence="11">
    <location>
        <begin position="1"/>
        <end position="28"/>
    </location>
</feature>
<dbReference type="AlphaFoldDB" id="A0A074RQ01"/>
<dbReference type="GO" id="GO:0008270">
    <property type="term" value="F:zinc ion binding"/>
    <property type="evidence" value="ECO:0007669"/>
    <property type="project" value="UniProtKB-KW"/>
</dbReference>
<evidence type="ECO:0000313" key="14">
    <source>
        <dbReference type="Proteomes" id="UP000027456"/>
    </source>
</evidence>
<feature type="compositionally biased region" description="Low complexity" evidence="11">
    <location>
        <begin position="7"/>
        <end position="23"/>
    </location>
</feature>
<dbReference type="GO" id="GO:0000981">
    <property type="term" value="F:DNA-binding transcription factor activity, RNA polymerase II-specific"/>
    <property type="evidence" value="ECO:0007669"/>
    <property type="project" value="TreeGrafter"/>
</dbReference>
<feature type="region of interest" description="Disordered" evidence="11">
    <location>
        <begin position="131"/>
        <end position="186"/>
    </location>
</feature>
<keyword evidence="4 10" id="KW-0863">Zinc-finger</keyword>
<dbReference type="OrthoDB" id="3262419at2759"/>
<keyword evidence="5" id="KW-0862">Zinc</keyword>
<comment type="similarity">
    <text evidence="9">Belongs to the sal C2H2-type zinc-finger protein family.</text>
</comment>
<evidence type="ECO:0000259" key="12">
    <source>
        <dbReference type="PROSITE" id="PS50157"/>
    </source>
</evidence>
<dbReference type="Pfam" id="PF12874">
    <property type="entry name" value="zf-met"/>
    <property type="match status" value="1"/>
</dbReference>
<evidence type="ECO:0000256" key="11">
    <source>
        <dbReference type="SAM" id="MobiDB-lite"/>
    </source>
</evidence>
<dbReference type="InterPro" id="IPR051565">
    <property type="entry name" value="Sal_C2H2-zinc-finger"/>
</dbReference>
<dbReference type="PROSITE" id="PS50157">
    <property type="entry name" value="ZINC_FINGER_C2H2_2"/>
    <property type="match status" value="2"/>
</dbReference>
<dbReference type="PROSITE" id="PS00028">
    <property type="entry name" value="ZINC_FINGER_C2H2_1"/>
    <property type="match status" value="2"/>
</dbReference>
<dbReference type="PANTHER" id="PTHR23233:SF84">
    <property type="entry name" value="FI23031P1"/>
    <property type="match status" value="1"/>
</dbReference>
<evidence type="ECO:0000313" key="13">
    <source>
        <dbReference type="EMBL" id="KEP48949.1"/>
    </source>
</evidence>
<feature type="domain" description="C2H2-type" evidence="12">
    <location>
        <begin position="389"/>
        <end position="414"/>
    </location>
</feature>
<dbReference type="EMBL" id="AZST01000430">
    <property type="protein sequence ID" value="KEP48949.1"/>
    <property type="molecule type" value="Genomic_DNA"/>
</dbReference>
<dbReference type="HOGENOM" id="CLU_657469_0_0_1"/>
<keyword evidence="3" id="KW-0677">Repeat</keyword>
<evidence type="ECO:0000256" key="4">
    <source>
        <dbReference type="ARBA" id="ARBA00022771"/>
    </source>
</evidence>